<dbReference type="SUPFAM" id="SSF64167">
    <property type="entry name" value="SurE-like"/>
    <property type="match status" value="1"/>
</dbReference>
<gene>
    <name evidence="9" type="primary">surE</name>
    <name evidence="11" type="ORF">W911_09600</name>
</gene>
<dbReference type="KEGG" id="hni:W911_09600"/>
<keyword evidence="6 9" id="KW-0479">Metal-binding</keyword>
<comment type="catalytic activity">
    <reaction evidence="1 9">
        <text>a ribonucleoside 5'-phosphate + H2O = a ribonucleoside + phosphate</text>
        <dbReference type="Rhea" id="RHEA:12484"/>
        <dbReference type="ChEBI" id="CHEBI:15377"/>
        <dbReference type="ChEBI" id="CHEBI:18254"/>
        <dbReference type="ChEBI" id="CHEBI:43474"/>
        <dbReference type="ChEBI" id="CHEBI:58043"/>
        <dbReference type="EC" id="3.1.3.5"/>
    </reaction>
</comment>
<feature type="domain" description="Survival protein SurE-like phosphatase/nucleotidase" evidence="10">
    <location>
        <begin position="3"/>
        <end position="187"/>
    </location>
</feature>
<evidence type="ECO:0000256" key="5">
    <source>
        <dbReference type="ARBA" id="ARBA00022490"/>
    </source>
</evidence>
<keyword evidence="12" id="KW-1185">Reference proteome</keyword>
<dbReference type="FunFam" id="3.40.1210.10:FF:000001">
    <property type="entry name" value="5'/3'-nucleotidase SurE"/>
    <property type="match status" value="1"/>
</dbReference>
<protein>
    <recommendedName>
        <fullName evidence="9">5'-nucleotidase SurE</fullName>
        <ecNumber evidence="9">3.1.3.5</ecNumber>
    </recommendedName>
    <alternativeName>
        <fullName evidence="9">Nucleoside 5'-monophosphate phosphohydrolase</fullName>
    </alternativeName>
</protein>
<dbReference type="EC" id="3.1.3.5" evidence="9"/>
<name>V5SCH0_9HYPH</name>
<comment type="cofactor">
    <cofactor evidence="9">
        <name>a divalent metal cation</name>
        <dbReference type="ChEBI" id="CHEBI:60240"/>
    </cofactor>
    <text evidence="9">Binds 1 divalent metal cation per subunit.</text>
</comment>
<evidence type="ECO:0000256" key="8">
    <source>
        <dbReference type="ARBA" id="ARBA00022801"/>
    </source>
</evidence>
<evidence type="ECO:0000256" key="2">
    <source>
        <dbReference type="ARBA" id="ARBA00001946"/>
    </source>
</evidence>
<dbReference type="NCBIfam" id="NF001490">
    <property type="entry name" value="PRK00346.1-4"/>
    <property type="match status" value="1"/>
</dbReference>
<evidence type="ECO:0000256" key="6">
    <source>
        <dbReference type="ARBA" id="ARBA00022723"/>
    </source>
</evidence>
<dbReference type="GO" id="GO:0005737">
    <property type="term" value="C:cytoplasm"/>
    <property type="evidence" value="ECO:0007669"/>
    <property type="project" value="UniProtKB-SubCell"/>
</dbReference>
<dbReference type="GO" id="GO:0004309">
    <property type="term" value="F:exopolyphosphatase activity"/>
    <property type="evidence" value="ECO:0007669"/>
    <property type="project" value="TreeGrafter"/>
</dbReference>
<dbReference type="PANTHER" id="PTHR30457">
    <property type="entry name" value="5'-NUCLEOTIDASE SURE"/>
    <property type="match status" value="1"/>
</dbReference>
<dbReference type="PANTHER" id="PTHR30457:SF12">
    <property type="entry name" value="5'_3'-NUCLEOTIDASE SURE"/>
    <property type="match status" value="1"/>
</dbReference>
<dbReference type="GO" id="GO:0000166">
    <property type="term" value="F:nucleotide binding"/>
    <property type="evidence" value="ECO:0007669"/>
    <property type="project" value="UniProtKB-KW"/>
</dbReference>
<evidence type="ECO:0000256" key="4">
    <source>
        <dbReference type="ARBA" id="ARBA00011062"/>
    </source>
</evidence>
<dbReference type="OrthoDB" id="9780815at2"/>
<sequence length="264" mass="28399">MRILVTNDDGAGAHGLSVLHQIARQLSDDVWIVAPETNQSGASHALTLQVPLRYREVGERAFAVRGTPADCVIMGVKHVLKDRAPDLVLSGVNHGANLAEDVTYSGTIAGAMEGTLLGIRSIAMSLTIGFDPEGKQHWKTPLTYGARLVEQLLANDWPAGTLMNVNYPDLAPGDVRGIAATRQGRRDQGGLKIEERSDTWGTPYFWVGFSHRRSDPVEGTDLRAIADGMISVTPLYLNLTHEATREALGQTLALDGAGRLKDAG</sequence>
<dbReference type="STRING" id="1029756.W911_09600"/>
<dbReference type="EMBL" id="CP006912">
    <property type="protein sequence ID" value="AHB48586.1"/>
    <property type="molecule type" value="Genomic_DNA"/>
</dbReference>
<dbReference type="Pfam" id="PF01975">
    <property type="entry name" value="SurE"/>
    <property type="match status" value="1"/>
</dbReference>
<evidence type="ECO:0000256" key="1">
    <source>
        <dbReference type="ARBA" id="ARBA00000815"/>
    </source>
</evidence>
<dbReference type="InterPro" id="IPR030048">
    <property type="entry name" value="SurE"/>
</dbReference>
<feature type="binding site" evidence="9">
    <location>
        <position position="93"/>
    </location>
    <ligand>
        <name>a divalent metal cation</name>
        <dbReference type="ChEBI" id="CHEBI:60240"/>
    </ligand>
</feature>
<dbReference type="NCBIfam" id="TIGR00087">
    <property type="entry name" value="surE"/>
    <property type="match status" value="1"/>
</dbReference>
<keyword evidence="5 9" id="KW-0963">Cytoplasm</keyword>
<dbReference type="InterPro" id="IPR036523">
    <property type="entry name" value="SurE-like_sf"/>
</dbReference>
<comment type="function">
    <text evidence="9">Nucleotidase that shows phosphatase activity on nucleoside 5'-monophosphates.</text>
</comment>
<evidence type="ECO:0000256" key="9">
    <source>
        <dbReference type="HAMAP-Rule" id="MF_00060"/>
    </source>
</evidence>
<evidence type="ECO:0000256" key="3">
    <source>
        <dbReference type="ARBA" id="ARBA00004496"/>
    </source>
</evidence>
<comment type="cofactor">
    <cofactor evidence="2">
        <name>Mg(2+)</name>
        <dbReference type="ChEBI" id="CHEBI:18420"/>
    </cofactor>
</comment>
<dbReference type="InterPro" id="IPR002828">
    <property type="entry name" value="SurE-like_Pase/nucleotidase"/>
</dbReference>
<accession>V5SCH0</accession>
<keyword evidence="7 9" id="KW-0547">Nucleotide-binding</keyword>
<evidence type="ECO:0000313" key="11">
    <source>
        <dbReference type="EMBL" id="AHB48586.1"/>
    </source>
</evidence>
<feature type="binding site" evidence="9">
    <location>
        <position position="8"/>
    </location>
    <ligand>
        <name>a divalent metal cation</name>
        <dbReference type="ChEBI" id="CHEBI:60240"/>
    </ligand>
</feature>
<dbReference type="Gene3D" id="3.40.1210.10">
    <property type="entry name" value="Survival protein SurE-like phosphatase/nucleotidase"/>
    <property type="match status" value="1"/>
</dbReference>
<dbReference type="Proteomes" id="UP000018542">
    <property type="component" value="Chromosome"/>
</dbReference>
<dbReference type="AlphaFoldDB" id="V5SCH0"/>
<dbReference type="GO" id="GO:0008253">
    <property type="term" value="F:5'-nucleotidase activity"/>
    <property type="evidence" value="ECO:0007669"/>
    <property type="project" value="UniProtKB-UniRule"/>
</dbReference>
<organism evidence="11 12">
    <name type="scientific">Hyphomicrobium nitrativorans NL23</name>
    <dbReference type="NCBI Taxonomy" id="1029756"/>
    <lineage>
        <taxon>Bacteria</taxon>
        <taxon>Pseudomonadati</taxon>
        <taxon>Pseudomonadota</taxon>
        <taxon>Alphaproteobacteria</taxon>
        <taxon>Hyphomicrobiales</taxon>
        <taxon>Hyphomicrobiaceae</taxon>
        <taxon>Hyphomicrobium</taxon>
    </lineage>
</organism>
<dbReference type="HOGENOM" id="CLU_045192_1_2_5"/>
<evidence type="ECO:0000313" key="12">
    <source>
        <dbReference type="Proteomes" id="UP000018542"/>
    </source>
</evidence>
<dbReference type="GO" id="GO:0046872">
    <property type="term" value="F:metal ion binding"/>
    <property type="evidence" value="ECO:0007669"/>
    <property type="project" value="UniProtKB-UniRule"/>
</dbReference>
<dbReference type="GO" id="GO:0008254">
    <property type="term" value="F:3'-nucleotidase activity"/>
    <property type="evidence" value="ECO:0007669"/>
    <property type="project" value="TreeGrafter"/>
</dbReference>
<dbReference type="HAMAP" id="MF_00060">
    <property type="entry name" value="SurE"/>
    <property type="match status" value="1"/>
</dbReference>
<comment type="similarity">
    <text evidence="4 9">Belongs to the SurE nucleotidase family.</text>
</comment>
<feature type="binding site" evidence="9">
    <location>
        <position position="9"/>
    </location>
    <ligand>
        <name>a divalent metal cation</name>
        <dbReference type="ChEBI" id="CHEBI:60240"/>
    </ligand>
</feature>
<reference evidence="11 12" key="1">
    <citation type="journal article" date="2014" name="Genome Announc.">
        <title>Complete Genome Sequence of Hyphomicrobium nitrativorans Strain NL23, a Denitrifying Bacterium Isolated from Biofilm of a Methanol-Fed Denitrification System Treating Seawater at the Montreal Biodome.</title>
        <authorList>
            <person name="Martineau C."/>
            <person name="Villeneuve C."/>
            <person name="Mauffrey F."/>
            <person name="Villemur R."/>
        </authorList>
    </citation>
    <scope>NUCLEOTIDE SEQUENCE [LARGE SCALE GENOMIC DNA]</scope>
    <source>
        <strain evidence="11">NL23</strain>
    </source>
</reference>
<feature type="binding site" evidence="9">
    <location>
        <position position="40"/>
    </location>
    <ligand>
        <name>a divalent metal cation</name>
        <dbReference type="ChEBI" id="CHEBI:60240"/>
    </ligand>
</feature>
<keyword evidence="8 9" id="KW-0378">Hydrolase</keyword>
<evidence type="ECO:0000259" key="10">
    <source>
        <dbReference type="Pfam" id="PF01975"/>
    </source>
</evidence>
<evidence type="ECO:0000256" key="7">
    <source>
        <dbReference type="ARBA" id="ARBA00022741"/>
    </source>
</evidence>
<dbReference type="RefSeq" id="WP_023787284.1">
    <property type="nucleotide sequence ID" value="NC_022997.1"/>
</dbReference>
<proteinExistence type="inferred from homology"/>
<dbReference type="PATRIC" id="fig|1029756.8.peg.1997"/>
<comment type="subcellular location">
    <subcellularLocation>
        <location evidence="3 9">Cytoplasm</location>
    </subcellularLocation>
</comment>